<dbReference type="AlphaFoldDB" id="A6GGX4"/>
<dbReference type="InterPro" id="IPR000572">
    <property type="entry name" value="OxRdtase_Mopterin-bd_dom"/>
</dbReference>
<keyword evidence="3" id="KW-1185">Reference proteome</keyword>
<evidence type="ECO:0000313" key="3">
    <source>
        <dbReference type="Proteomes" id="UP000005801"/>
    </source>
</evidence>
<dbReference type="Pfam" id="PF00174">
    <property type="entry name" value="Oxidored_molyb"/>
    <property type="match status" value="1"/>
</dbReference>
<dbReference type="GO" id="GO:0006790">
    <property type="term" value="P:sulfur compound metabolic process"/>
    <property type="evidence" value="ECO:0007669"/>
    <property type="project" value="TreeGrafter"/>
</dbReference>
<dbReference type="SUPFAM" id="SSF56524">
    <property type="entry name" value="Oxidoreductase molybdopterin-binding domain"/>
    <property type="match status" value="1"/>
</dbReference>
<dbReference type="PANTHER" id="PTHR19372:SF7">
    <property type="entry name" value="SULFITE OXIDASE, MITOCHONDRIAL"/>
    <property type="match status" value="1"/>
</dbReference>
<dbReference type="PRINTS" id="PR00407">
    <property type="entry name" value="EUMOPTERIN"/>
</dbReference>
<dbReference type="GO" id="GO:0043546">
    <property type="term" value="F:molybdopterin cofactor binding"/>
    <property type="evidence" value="ECO:0007669"/>
    <property type="project" value="TreeGrafter"/>
</dbReference>
<comment type="caution">
    <text evidence="2">The sequence shown here is derived from an EMBL/GenBank/DDBJ whole genome shotgun (WGS) entry which is preliminary data.</text>
</comment>
<dbReference type="InterPro" id="IPR008335">
    <property type="entry name" value="Mopterin_OxRdtase_euk"/>
</dbReference>
<evidence type="ECO:0000259" key="1">
    <source>
        <dbReference type="Pfam" id="PF00174"/>
    </source>
</evidence>
<dbReference type="eggNOG" id="COG2041">
    <property type="taxonomic scope" value="Bacteria"/>
</dbReference>
<name>A6GGX4_9BACT</name>
<dbReference type="STRING" id="391625.PPSIR1_20044"/>
<reference evidence="2 3" key="1">
    <citation type="submission" date="2007-06" db="EMBL/GenBank/DDBJ databases">
        <authorList>
            <person name="Shimkets L."/>
            <person name="Ferriera S."/>
            <person name="Johnson J."/>
            <person name="Kravitz S."/>
            <person name="Beeson K."/>
            <person name="Sutton G."/>
            <person name="Rogers Y.-H."/>
            <person name="Friedman R."/>
            <person name="Frazier M."/>
            <person name="Venter J.C."/>
        </authorList>
    </citation>
    <scope>NUCLEOTIDE SEQUENCE [LARGE SCALE GENOMIC DNA]</scope>
    <source>
        <strain evidence="2 3">SIR-1</strain>
    </source>
</reference>
<dbReference type="EMBL" id="ABCS01000112">
    <property type="protein sequence ID" value="EDM74859.1"/>
    <property type="molecule type" value="Genomic_DNA"/>
</dbReference>
<dbReference type="RefSeq" id="WP_006975962.1">
    <property type="nucleotide sequence ID" value="NZ_ABCS01000112.1"/>
</dbReference>
<dbReference type="GO" id="GO:0008482">
    <property type="term" value="F:sulfite oxidase activity"/>
    <property type="evidence" value="ECO:0007669"/>
    <property type="project" value="TreeGrafter"/>
</dbReference>
<evidence type="ECO:0000313" key="2">
    <source>
        <dbReference type="EMBL" id="EDM74859.1"/>
    </source>
</evidence>
<dbReference type="OrthoDB" id="9778777at2"/>
<proteinExistence type="predicted"/>
<protein>
    <submittedName>
        <fullName evidence="2">Probable sulfite oxidase</fullName>
    </submittedName>
</protein>
<organism evidence="2 3">
    <name type="scientific">Plesiocystis pacifica SIR-1</name>
    <dbReference type="NCBI Taxonomy" id="391625"/>
    <lineage>
        <taxon>Bacteria</taxon>
        <taxon>Pseudomonadati</taxon>
        <taxon>Myxococcota</taxon>
        <taxon>Polyangia</taxon>
        <taxon>Nannocystales</taxon>
        <taxon>Nannocystaceae</taxon>
        <taxon>Plesiocystis</taxon>
    </lineage>
</organism>
<dbReference type="Gene3D" id="3.90.420.10">
    <property type="entry name" value="Oxidoreductase, molybdopterin-binding domain"/>
    <property type="match status" value="1"/>
</dbReference>
<dbReference type="PROSITE" id="PS51257">
    <property type="entry name" value="PROKAR_LIPOPROTEIN"/>
    <property type="match status" value="1"/>
</dbReference>
<dbReference type="PANTHER" id="PTHR19372">
    <property type="entry name" value="SULFITE REDUCTASE"/>
    <property type="match status" value="1"/>
</dbReference>
<accession>A6GGX4</accession>
<sequence length="399" mass="42498">MPQARRRFLYLCLGGSTTLMFACSDDGEAGDEGGETGADEGGEACADPFAGGTLLASLSTFVGEGQASVGVAEGEGHDGRLALDLGTLDADSLITANEDFFVRTASPDLLDLDQPWSIAVEGLVAAAAALDLDALAALPQVSRAVLLECSGNGGNRAYGLISAAEWSGPLLTDVLDLVEVDPAATAVLVEGFDEHSHVSSHSTPGCSWVFRLEDIAAAGAMLATHMNGEPLPPDHGYPVRLIIPGWYGCCHAKWVDRIRLVDDGEPATSQMAEFATRTHQTQAHALAADYSPAIMQQAAMPVRVEQWRVEGELAYRIIGILWGGTQLTDALAIEIDGVVEPVEVCPPQATNDTWTLWSHTWRPQAPGTYEIRMRIEDPAIPTVRLDSGYYARSIVIDEV</sequence>
<dbReference type="GO" id="GO:0020037">
    <property type="term" value="F:heme binding"/>
    <property type="evidence" value="ECO:0007669"/>
    <property type="project" value="TreeGrafter"/>
</dbReference>
<gene>
    <name evidence="2" type="ORF">PPSIR1_20044</name>
</gene>
<dbReference type="InterPro" id="IPR036374">
    <property type="entry name" value="OxRdtase_Mopterin-bd_sf"/>
</dbReference>
<dbReference type="Proteomes" id="UP000005801">
    <property type="component" value="Unassembled WGS sequence"/>
</dbReference>
<feature type="domain" description="Oxidoreductase molybdopterin-binding" evidence="1">
    <location>
        <begin position="114"/>
        <end position="265"/>
    </location>
</feature>